<dbReference type="SMART" id="SM00388">
    <property type="entry name" value="HisKA"/>
    <property type="match status" value="1"/>
</dbReference>
<keyword evidence="5" id="KW-0597">Phosphoprotein</keyword>
<evidence type="ECO:0000256" key="8">
    <source>
        <dbReference type="ARBA" id="ARBA00022741"/>
    </source>
</evidence>
<evidence type="ECO:0000256" key="3">
    <source>
        <dbReference type="ARBA" id="ARBA00004236"/>
    </source>
</evidence>
<dbReference type="PROSITE" id="PS50109">
    <property type="entry name" value="HIS_KIN"/>
    <property type="match status" value="1"/>
</dbReference>
<evidence type="ECO:0000313" key="18">
    <source>
        <dbReference type="Proteomes" id="UP001500013"/>
    </source>
</evidence>
<evidence type="ECO:0000256" key="15">
    <source>
        <dbReference type="SAM" id="Phobius"/>
    </source>
</evidence>
<reference evidence="17 18" key="1">
    <citation type="journal article" date="2019" name="Int. J. Syst. Evol. Microbiol.">
        <title>The Global Catalogue of Microorganisms (GCM) 10K type strain sequencing project: providing services to taxonomists for standard genome sequencing and annotation.</title>
        <authorList>
            <consortium name="The Broad Institute Genomics Platform"/>
            <consortium name="The Broad Institute Genome Sequencing Center for Infectious Disease"/>
            <person name="Wu L."/>
            <person name="Ma J."/>
        </authorList>
    </citation>
    <scope>NUCLEOTIDE SEQUENCE [LARGE SCALE GENOMIC DNA]</scope>
    <source>
        <strain evidence="17 18">JCM 15628</strain>
    </source>
</reference>
<dbReference type="Pfam" id="PF13493">
    <property type="entry name" value="DUF4118"/>
    <property type="match status" value="1"/>
</dbReference>
<evidence type="ECO:0000313" key="17">
    <source>
        <dbReference type="EMBL" id="GAA1970464.1"/>
    </source>
</evidence>
<dbReference type="SUPFAM" id="SSF47384">
    <property type="entry name" value="Homodimeric domain of signal transducing histidine kinase"/>
    <property type="match status" value="1"/>
</dbReference>
<dbReference type="InterPro" id="IPR052023">
    <property type="entry name" value="Histidine_kinase_KdpD"/>
</dbReference>
<keyword evidence="7 15" id="KW-0812">Transmembrane</keyword>
<evidence type="ECO:0000256" key="12">
    <source>
        <dbReference type="ARBA" id="ARBA00023012"/>
    </source>
</evidence>
<dbReference type="InterPro" id="IPR038318">
    <property type="entry name" value="KdpD_sf"/>
</dbReference>
<sequence length="933" mass="99115">MSAGAAQPLTGAVPGRSEAAAIPLHGRGRPRGSLRIYLGAAPGVGKTVAMLDEAHRRRERGTDVVVGLVETHGRAHTAALLEGLEMLPRRRVRYRGNVLTELDVEAVLRRQPQVVLVDELAHTNVVPDEPTGAGAGPAAATEAGSAVHEKRWQDVETILEAGIDVLSTVNIQHLESLNDAVESITGVRQRETVPDEVVRRAEQVELVDMTPQALRRRLAHGNVYAPEKVDAALANYFRIGNLSALREIALLWLADRVDEALERYRADEGIAVAWPARERVVVAVTGGPESETLLRRGARIATRAAGGDLIACHVRSSEGLSTTDPGALARLRRIARDVGAEFHEVSGQDVPAAILDYARGVNATQIVVGVSRRSRWQHALRPSIASEVADASGEIDVHLVTHEGSKISHGSRRPGRTWALPRRRVVGGFGLALVGLVLLTVVLVETRQGLALSLDLLLYLALTVACALIGGIWPALFCAVVGSLVVNWFFTAPVGTLTISDPPNAVALAVFVLVAVAVSSVVNLAARRTEQALDAERESAALAALSRDLLAEPRPLPAVLERARVALGMRSASLARLDPADTVPNGVAGEVLFSTDPLLLPGTRLPAGQSWAVDVALDDDVHLLLEGRPVAAEDQRVVNAYAAHAAILHGREQLVEQARRAVGLARDNAARTTLLAAVSHDLRTPLASIKAAVSTLRQTTFELLPDDRAELLESIEQSSDQLDSLIGNILDLSRIQTGAVRPHTQTVDLVDAVVTALRTTSDPSQVELALDPDVPPVWADPGLLDRVLANVVENALRHRGGAMVRVTAGRIHDTVQLRVADRGPGVADEDKERIFEAFQRVGDSPRGEGLGLGLAVSRGLMTVMHGTLVPEDTPGGGLTMVVELPAAPVEHVTLVQDAGETRPTGTVEHGIPALRPQGPSDGACVDAAGRDTP</sequence>
<dbReference type="SUPFAM" id="SSF52402">
    <property type="entry name" value="Adenine nucleotide alpha hydrolases-like"/>
    <property type="match status" value="1"/>
</dbReference>
<feature type="domain" description="Histidine kinase" evidence="16">
    <location>
        <begin position="677"/>
        <end position="888"/>
    </location>
</feature>
<dbReference type="InterPro" id="IPR006016">
    <property type="entry name" value="UspA"/>
</dbReference>
<keyword evidence="10" id="KW-0067">ATP-binding</keyword>
<keyword evidence="12" id="KW-0902">Two-component regulatory system</keyword>
<dbReference type="RefSeq" id="WP_344058630.1">
    <property type="nucleotide sequence ID" value="NZ_BAAAPU010000003.1"/>
</dbReference>
<dbReference type="Gene3D" id="3.30.565.10">
    <property type="entry name" value="Histidine kinase-like ATPase, C-terminal domain"/>
    <property type="match status" value="1"/>
</dbReference>
<dbReference type="InterPro" id="IPR036890">
    <property type="entry name" value="HATPase_C_sf"/>
</dbReference>
<feature type="region of interest" description="Disordered" evidence="14">
    <location>
        <begin position="902"/>
        <end position="933"/>
    </location>
</feature>
<evidence type="ECO:0000256" key="6">
    <source>
        <dbReference type="ARBA" id="ARBA00022679"/>
    </source>
</evidence>
<evidence type="ECO:0000256" key="10">
    <source>
        <dbReference type="ARBA" id="ARBA00022840"/>
    </source>
</evidence>
<dbReference type="Gene3D" id="1.20.120.620">
    <property type="entry name" value="Backbone structure of the membrane domain of e. Coli histidine kinase receptor kdpd"/>
    <property type="match status" value="1"/>
</dbReference>
<dbReference type="CDD" id="cd00075">
    <property type="entry name" value="HATPase"/>
    <property type="match status" value="1"/>
</dbReference>
<dbReference type="Pfam" id="PF00582">
    <property type="entry name" value="Usp"/>
    <property type="match status" value="1"/>
</dbReference>
<dbReference type="GO" id="GO:0016301">
    <property type="term" value="F:kinase activity"/>
    <property type="evidence" value="ECO:0007669"/>
    <property type="project" value="UniProtKB-KW"/>
</dbReference>
<proteinExistence type="predicted"/>
<dbReference type="EMBL" id="BAAAPU010000003">
    <property type="protein sequence ID" value="GAA1970464.1"/>
    <property type="molecule type" value="Genomic_DNA"/>
</dbReference>
<comment type="subcellular location">
    <subcellularLocation>
        <location evidence="3">Cell membrane</location>
    </subcellularLocation>
    <subcellularLocation>
        <location evidence="2">Membrane</location>
        <topology evidence="2">Multi-pass membrane protein</topology>
    </subcellularLocation>
</comment>
<comment type="catalytic activity">
    <reaction evidence="1">
        <text>ATP + protein L-histidine = ADP + protein N-phospho-L-histidine.</text>
        <dbReference type="EC" id="2.7.13.3"/>
    </reaction>
</comment>
<dbReference type="CDD" id="cd00082">
    <property type="entry name" value="HisKA"/>
    <property type="match status" value="1"/>
</dbReference>
<keyword evidence="6" id="KW-0808">Transferase</keyword>
<dbReference type="Gene3D" id="1.10.287.130">
    <property type="match status" value="1"/>
</dbReference>
<dbReference type="InterPro" id="IPR003594">
    <property type="entry name" value="HATPase_dom"/>
</dbReference>
<evidence type="ECO:0000256" key="5">
    <source>
        <dbReference type="ARBA" id="ARBA00022553"/>
    </source>
</evidence>
<evidence type="ECO:0000256" key="4">
    <source>
        <dbReference type="ARBA" id="ARBA00012438"/>
    </source>
</evidence>
<keyword evidence="13 15" id="KW-0472">Membrane</keyword>
<feature type="transmembrane region" description="Helical" evidence="15">
    <location>
        <begin position="456"/>
        <end position="485"/>
    </location>
</feature>
<dbReference type="InterPro" id="IPR027417">
    <property type="entry name" value="P-loop_NTPase"/>
</dbReference>
<dbReference type="InterPro" id="IPR025201">
    <property type="entry name" value="KdpD_TM"/>
</dbReference>
<keyword evidence="11 15" id="KW-1133">Transmembrane helix</keyword>
<evidence type="ECO:0000259" key="16">
    <source>
        <dbReference type="PROSITE" id="PS50109"/>
    </source>
</evidence>
<evidence type="ECO:0000256" key="13">
    <source>
        <dbReference type="ARBA" id="ARBA00023136"/>
    </source>
</evidence>
<dbReference type="Pfam" id="PF02518">
    <property type="entry name" value="HATPase_c"/>
    <property type="match status" value="1"/>
</dbReference>
<dbReference type="InterPro" id="IPR003852">
    <property type="entry name" value="Sig_transdc_His_kinase_KdpD_N"/>
</dbReference>
<evidence type="ECO:0000256" key="11">
    <source>
        <dbReference type="ARBA" id="ARBA00022989"/>
    </source>
</evidence>
<feature type="transmembrane region" description="Helical" evidence="15">
    <location>
        <begin position="425"/>
        <end position="444"/>
    </location>
</feature>
<evidence type="ECO:0000256" key="9">
    <source>
        <dbReference type="ARBA" id="ARBA00022777"/>
    </source>
</evidence>
<dbReference type="InterPro" id="IPR005467">
    <property type="entry name" value="His_kinase_dom"/>
</dbReference>
<dbReference type="InterPro" id="IPR036097">
    <property type="entry name" value="HisK_dim/P_sf"/>
</dbReference>
<accession>A0ABN2RJZ2</accession>
<dbReference type="Proteomes" id="UP001500013">
    <property type="component" value="Unassembled WGS sequence"/>
</dbReference>
<keyword evidence="8" id="KW-0547">Nucleotide-binding</keyword>
<dbReference type="Pfam" id="PF02702">
    <property type="entry name" value="KdpD"/>
    <property type="match status" value="2"/>
</dbReference>
<dbReference type="PANTHER" id="PTHR45569">
    <property type="entry name" value="SENSOR PROTEIN KDPD"/>
    <property type="match status" value="1"/>
</dbReference>
<keyword evidence="18" id="KW-1185">Reference proteome</keyword>
<name>A0ABN2RJZ2_9MICO</name>
<protein>
    <recommendedName>
        <fullName evidence="4">histidine kinase</fullName>
        <ecNumber evidence="4">2.7.13.3</ecNumber>
    </recommendedName>
</protein>
<evidence type="ECO:0000256" key="2">
    <source>
        <dbReference type="ARBA" id="ARBA00004141"/>
    </source>
</evidence>
<dbReference type="Gene3D" id="3.40.50.300">
    <property type="entry name" value="P-loop containing nucleotide triphosphate hydrolases"/>
    <property type="match status" value="1"/>
</dbReference>
<feature type="transmembrane region" description="Helical" evidence="15">
    <location>
        <begin position="505"/>
        <end position="526"/>
    </location>
</feature>
<dbReference type="SMART" id="SM00387">
    <property type="entry name" value="HATPase_c"/>
    <property type="match status" value="1"/>
</dbReference>
<keyword evidence="9 17" id="KW-0418">Kinase</keyword>
<dbReference type="InterPro" id="IPR004358">
    <property type="entry name" value="Sig_transdc_His_kin-like_C"/>
</dbReference>
<evidence type="ECO:0000256" key="7">
    <source>
        <dbReference type="ARBA" id="ARBA00022692"/>
    </source>
</evidence>
<evidence type="ECO:0000256" key="14">
    <source>
        <dbReference type="SAM" id="MobiDB-lite"/>
    </source>
</evidence>
<dbReference type="Gene3D" id="3.40.50.620">
    <property type="entry name" value="HUPs"/>
    <property type="match status" value="1"/>
</dbReference>
<dbReference type="EC" id="2.7.13.3" evidence="4"/>
<evidence type="ECO:0000256" key="1">
    <source>
        <dbReference type="ARBA" id="ARBA00000085"/>
    </source>
</evidence>
<dbReference type="InterPro" id="IPR003661">
    <property type="entry name" value="HisK_dim/P_dom"/>
</dbReference>
<gene>
    <name evidence="17" type="ORF">GCM10009817_07970</name>
</gene>
<dbReference type="SUPFAM" id="SSF55874">
    <property type="entry name" value="ATPase domain of HSP90 chaperone/DNA topoisomerase II/histidine kinase"/>
    <property type="match status" value="1"/>
</dbReference>
<dbReference type="PANTHER" id="PTHR45569:SF1">
    <property type="entry name" value="SENSOR PROTEIN KDPD"/>
    <property type="match status" value="1"/>
</dbReference>
<dbReference type="InterPro" id="IPR014729">
    <property type="entry name" value="Rossmann-like_a/b/a_fold"/>
</dbReference>
<organism evidence="17 18">
    <name type="scientific">Terrabacter lapilli</name>
    <dbReference type="NCBI Taxonomy" id="436231"/>
    <lineage>
        <taxon>Bacteria</taxon>
        <taxon>Bacillati</taxon>
        <taxon>Actinomycetota</taxon>
        <taxon>Actinomycetes</taxon>
        <taxon>Micrococcales</taxon>
        <taxon>Intrasporangiaceae</taxon>
        <taxon>Terrabacter</taxon>
    </lineage>
</organism>
<comment type="caution">
    <text evidence="17">The sequence shown here is derived from an EMBL/GenBank/DDBJ whole genome shotgun (WGS) entry which is preliminary data.</text>
</comment>
<dbReference type="Pfam" id="PF00512">
    <property type="entry name" value="HisKA"/>
    <property type="match status" value="1"/>
</dbReference>
<dbReference type="PRINTS" id="PR00344">
    <property type="entry name" value="BCTRLSENSOR"/>
</dbReference>